<dbReference type="InterPro" id="IPR046676">
    <property type="entry name" value="DUF6546"/>
</dbReference>
<dbReference type="GeneID" id="27666172"/>
<feature type="domain" description="DUF6546" evidence="1">
    <location>
        <begin position="325"/>
        <end position="494"/>
    </location>
</feature>
<name>A0A0F2M5Y6_SPOSC</name>
<dbReference type="Proteomes" id="UP000033710">
    <property type="component" value="Unassembled WGS sequence"/>
</dbReference>
<sequence length="625" mass="70689">MANWAALPLEIREIIFGYILGAPFPLQSQKLLEKAADGEAVANYACVSREWQRVFEQCTFQTLGFNASDISTFCAAVEGDQVVRLSYITRLQLFIPLAEYDCSLCSSEESEDEATRNSIVFTELFLQLLFALSAWKMSDMKSGNGDLSKKGLTLTLSVFSRSDSKHSFHNFWRHFHVMDDNHPWSTRGKLRARRKKVTSTQHGWIRGMRSAQPSRAAAQRVLGRLMLAMNVGGLNNQYSTGSKEDQNNKTPNTVVTPRVLPTIEIIRHFKMTRRFCRTIHPCLLAQLVASCPSLQSVHLEQWRPVDIDNMEDVEHGYVSMFSSPLPTTLTSFCLYQDSHISMHNQLDSLLLRTPCRKIGRRLAQACRTLETAAVSFWAEADDFFRATQQTPRTGDTCNCSQCFISAIEMQGQESKPEDNSPDEPVEQWPRLRNLALTSSTLMTDSLEQVHVLLRCAAQAAARMPALQTMEIWFAYESSYHASVFRFQPHQYAPTLSSALSTNQSAGQSANWWHITCPSLSFYSTSPTDIVPFRVDEVLSPSIVRLFQGVVDGYASKECSWGRRPPSNPSMPLTIHTETWSTRGEFGIPLDGRTHALDNMVLAPHILTARSRKVMRFERREVLDMM</sequence>
<protein>
    <recommendedName>
        <fullName evidence="1">DUF6546 domain-containing protein</fullName>
    </recommendedName>
</protein>
<reference evidence="2 3" key="2">
    <citation type="journal article" date="2015" name="Eukaryot. Cell">
        <title>Asexual propagation of a virulent clone complex in a human and feline outbreak of sporotrichosis.</title>
        <authorList>
            <person name="Teixeira Mde M."/>
            <person name="Rodrigues A.M."/>
            <person name="Tsui C.K."/>
            <person name="de Almeida L.G."/>
            <person name="Van Diepeningen A.D."/>
            <person name="van den Ende B.G."/>
            <person name="Fernandes G.F."/>
            <person name="Kano R."/>
            <person name="Hamelin R.C."/>
            <person name="Lopes-Bezerra L.M."/>
            <person name="Vasconcelos A.T."/>
            <person name="de Hoog S."/>
            <person name="de Camargo Z.P."/>
            <person name="Felipe M.S."/>
        </authorList>
    </citation>
    <scope>NUCLEOTIDE SEQUENCE [LARGE SCALE GENOMIC DNA]</scope>
    <source>
        <strain evidence="2 3">1099-18</strain>
    </source>
</reference>
<evidence type="ECO:0000259" key="1">
    <source>
        <dbReference type="Pfam" id="PF20183"/>
    </source>
</evidence>
<evidence type="ECO:0000313" key="2">
    <source>
        <dbReference type="EMBL" id="KJR83596.1"/>
    </source>
</evidence>
<reference evidence="2 3" key="1">
    <citation type="journal article" date="2014" name="BMC Genomics">
        <title>Comparative genomics of the major fungal agents of human and animal Sporotrichosis: Sporothrix schenckii and Sporothrix brasiliensis.</title>
        <authorList>
            <person name="Teixeira M.M."/>
            <person name="de Almeida L.G."/>
            <person name="Kubitschek-Barreira P."/>
            <person name="Alves F.L."/>
            <person name="Kioshima E.S."/>
            <person name="Abadio A.K."/>
            <person name="Fernandes L."/>
            <person name="Derengowski L.S."/>
            <person name="Ferreira K.S."/>
            <person name="Souza R.C."/>
            <person name="Ruiz J.C."/>
            <person name="de Andrade N.C."/>
            <person name="Paes H.C."/>
            <person name="Nicola A.M."/>
            <person name="Albuquerque P."/>
            <person name="Gerber A.L."/>
            <person name="Martins V.P."/>
            <person name="Peconick L.D."/>
            <person name="Neto A.V."/>
            <person name="Chaucanez C.B."/>
            <person name="Silva P.A."/>
            <person name="Cunha O.L."/>
            <person name="de Oliveira F.F."/>
            <person name="dos Santos T.C."/>
            <person name="Barros A.L."/>
            <person name="Soares M.A."/>
            <person name="de Oliveira L.M."/>
            <person name="Marini M.M."/>
            <person name="Villalobos-Duno H."/>
            <person name="Cunha M.M."/>
            <person name="de Hoog S."/>
            <person name="da Silveira J.F."/>
            <person name="Henrissat B."/>
            <person name="Nino-Vega G.A."/>
            <person name="Cisalpino P.S."/>
            <person name="Mora-Montes H.M."/>
            <person name="Almeida S.R."/>
            <person name="Stajich J.E."/>
            <person name="Lopes-Bezerra L.M."/>
            <person name="Vasconcelos A.T."/>
            <person name="Felipe M.S."/>
        </authorList>
    </citation>
    <scope>NUCLEOTIDE SEQUENCE [LARGE SCALE GENOMIC DNA]</scope>
    <source>
        <strain evidence="2 3">1099-18</strain>
    </source>
</reference>
<dbReference type="AlphaFoldDB" id="A0A0F2M5Y6"/>
<dbReference type="KEGG" id="ssck:SPSK_04084"/>
<dbReference type="VEuPathDB" id="FungiDB:SPSK_04084"/>
<dbReference type="EMBL" id="AXCR01000010">
    <property type="protein sequence ID" value="KJR83596.1"/>
    <property type="molecule type" value="Genomic_DNA"/>
</dbReference>
<accession>A0A0F2M5Y6</accession>
<comment type="caution">
    <text evidence="2">The sequence shown here is derived from an EMBL/GenBank/DDBJ whole genome shotgun (WGS) entry which is preliminary data.</text>
</comment>
<gene>
    <name evidence="2" type="ORF">SPSK_04084</name>
</gene>
<organism evidence="2 3">
    <name type="scientific">Sporothrix schenckii 1099-18</name>
    <dbReference type="NCBI Taxonomy" id="1397361"/>
    <lineage>
        <taxon>Eukaryota</taxon>
        <taxon>Fungi</taxon>
        <taxon>Dikarya</taxon>
        <taxon>Ascomycota</taxon>
        <taxon>Pezizomycotina</taxon>
        <taxon>Sordariomycetes</taxon>
        <taxon>Sordariomycetidae</taxon>
        <taxon>Ophiostomatales</taxon>
        <taxon>Ophiostomataceae</taxon>
        <taxon>Sporothrix</taxon>
    </lineage>
</organism>
<dbReference type="OrthoDB" id="4802432at2759"/>
<dbReference type="Pfam" id="PF20183">
    <property type="entry name" value="DUF6546"/>
    <property type="match status" value="1"/>
</dbReference>
<dbReference type="RefSeq" id="XP_016586272.1">
    <property type="nucleotide sequence ID" value="XM_016730895.1"/>
</dbReference>
<proteinExistence type="predicted"/>
<evidence type="ECO:0000313" key="3">
    <source>
        <dbReference type="Proteomes" id="UP000033710"/>
    </source>
</evidence>